<dbReference type="Proteomes" id="UP001163823">
    <property type="component" value="Chromosome 10"/>
</dbReference>
<evidence type="ECO:0000313" key="2">
    <source>
        <dbReference type="EMBL" id="KAJ7952622.1"/>
    </source>
</evidence>
<name>A0AAD7L7K8_QUISA</name>
<feature type="region of interest" description="Disordered" evidence="1">
    <location>
        <begin position="1"/>
        <end position="25"/>
    </location>
</feature>
<dbReference type="PANTHER" id="PTHR35696">
    <property type="entry name" value="ELECTRON CARRIER/IRON ION-BINDING PROTEIN"/>
    <property type="match status" value="1"/>
</dbReference>
<feature type="compositionally biased region" description="Low complexity" evidence="1">
    <location>
        <begin position="9"/>
        <end position="19"/>
    </location>
</feature>
<feature type="region of interest" description="Disordered" evidence="1">
    <location>
        <begin position="96"/>
        <end position="123"/>
    </location>
</feature>
<dbReference type="EMBL" id="JARAOO010000010">
    <property type="protein sequence ID" value="KAJ7952622.1"/>
    <property type="molecule type" value="Genomic_DNA"/>
</dbReference>
<sequence>MAASSPALSNNSTVTTTNTGPTPAGKITTLATAAAAAANSVRRTDTPPKTQRGLNKPKCKQCGNVARSRCPFECCKSCCSRNQNPCHIHVLKANTTLPDKTPTSSTPSLDQQSNEASPSMSASRVASLRQLSNSFSQFNNVHIPLRSKKPLTRKDAAAINEWRFSKLMEYKDRNVEVENEAFDRYMQNVSLLEEVLSVKSITEGDVSSAAKSNASSMGSNTEMMTSGLKLLLRSNLVRNDSVRMRVQLVVDQGLKRLQQCGPNGVNELSDQEEPSKASKKAKTWRSERASAISDLVDKLNKARNEDDLKSCSEMKIKLFNMENLDSGQIESEDAVKWKNQTAKSDMTQGKDLDYLLPKLTGTTEIDQETLNIIDKHFSSVKVEHL</sequence>
<proteinExistence type="predicted"/>
<protein>
    <submittedName>
        <fullName evidence="2">Electron carrier/iron ion-binding protein</fullName>
    </submittedName>
</protein>
<comment type="caution">
    <text evidence="2">The sequence shown here is derived from an EMBL/GenBank/DDBJ whole genome shotgun (WGS) entry which is preliminary data.</text>
</comment>
<dbReference type="KEGG" id="qsa:O6P43_024440"/>
<keyword evidence="3" id="KW-1185">Reference proteome</keyword>
<gene>
    <name evidence="2" type="ORF">O6P43_024440</name>
</gene>
<feature type="region of interest" description="Disordered" evidence="1">
    <location>
        <begin position="261"/>
        <end position="283"/>
    </location>
</feature>
<feature type="region of interest" description="Disordered" evidence="1">
    <location>
        <begin position="38"/>
        <end position="58"/>
    </location>
</feature>
<dbReference type="AlphaFoldDB" id="A0AAD7L7K8"/>
<reference evidence="2" key="1">
    <citation type="journal article" date="2023" name="Science">
        <title>Elucidation of the pathway for biosynthesis of saponin adjuvants from the soapbark tree.</title>
        <authorList>
            <person name="Reed J."/>
            <person name="Orme A."/>
            <person name="El-Demerdash A."/>
            <person name="Owen C."/>
            <person name="Martin L.B.B."/>
            <person name="Misra R.C."/>
            <person name="Kikuchi S."/>
            <person name="Rejzek M."/>
            <person name="Martin A.C."/>
            <person name="Harkess A."/>
            <person name="Leebens-Mack J."/>
            <person name="Louveau T."/>
            <person name="Stephenson M.J."/>
            <person name="Osbourn A."/>
        </authorList>
    </citation>
    <scope>NUCLEOTIDE SEQUENCE</scope>
    <source>
        <strain evidence="2">S10</strain>
    </source>
</reference>
<organism evidence="2 3">
    <name type="scientific">Quillaja saponaria</name>
    <name type="common">Soap bark tree</name>
    <dbReference type="NCBI Taxonomy" id="32244"/>
    <lineage>
        <taxon>Eukaryota</taxon>
        <taxon>Viridiplantae</taxon>
        <taxon>Streptophyta</taxon>
        <taxon>Embryophyta</taxon>
        <taxon>Tracheophyta</taxon>
        <taxon>Spermatophyta</taxon>
        <taxon>Magnoliopsida</taxon>
        <taxon>eudicotyledons</taxon>
        <taxon>Gunneridae</taxon>
        <taxon>Pentapetalae</taxon>
        <taxon>rosids</taxon>
        <taxon>fabids</taxon>
        <taxon>Fabales</taxon>
        <taxon>Quillajaceae</taxon>
        <taxon>Quillaja</taxon>
    </lineage>
</organism>
<accession>A0AAD7L7K8</accession>
<evidence type="ECO:0000313" key="3">
    <source>
        <dbReference type="Proteomes" id="UP001163823"/>
    </source>
</evidence>
<evidence type="ECO:0000256" key="1">
    <source>
        <dbReference type="SAM" id="MobiDB-lite"/>
    </source>
</evidence>
<dbReference type="PANTHER" id="PTHR35696:SF1">
    <property type="entry name" value="ELECTRON CARRIER_IRON ION-BINDING PROTEIN"/>
    <property type="match status" value="1"/>
</dbReference>